<dbReference type="PANTHER" id="PTHR35271">
    <property type="entry name" value="ABC TRANSPORTER, SUBSTRATE-BINDING LIPOPROTEIN-RELATED"/>
    <property type="match status" value="1"/>
</dbReference>
<comment type="caution">
    <text evidence="1">The sequence shown here is derived from an EMBL/GenBank/DDBJ whole genome shotgun (WGS) entry which is preliminary data.</text>
</comment>
<evidence type="ECO:0000313" key="2">
    <source>
        <dbReference type="Proteomes" id="UP001310248"/>
    </source>
</evidence>
<accession>A0ABU7GC83</accession>
<proteinExistence type="predicted"/>
<dbReference type="EMBL" id="JAYDYW010000017">
    <property type="protein sequence ID" value="MEE1676090.1"/>
    <property type="molecule type" value="Genomic_DNA"/>
</dbReference>
<dbReference type="InterPro" id="IPR007487">
    <property type="entry name" value="ABC_transpt-TYRBP-like"/>
</dbReference>
<dbReference type="Proteomes" id="UP001310248">
    <property type="component" value="Unassembled WGS sequence"/>
</dbReference>
<dbReference type="RefSeq" id="WP_329776822.1">
    <property type="nucleotide sequence ID" value="NZ_JAYDYW010000017.1"/>
</dbReference>
<evidence type="ECO:0000313" key="1">
    <source>
        <dbReference type="EMBL" id="MEE1676090.1"/>
    </source>
</evidence>
<name>A0ABU7GC83_9ALTE</name>
<reference evidence="1 2" key="2">
    <citation type="submission" date="2023-12" db="EMBL/GenBank/DDBJ databases">
        <authorList>
            <consortium name="Cladostephus spongiosus"/>
            <person name="Lorente B."/>
            <person name="Cabral C."/>
            <person name="Frias J."/>
            <person name="Faria J."/>
            <person name="Toubarro D."/>
        </authorList>
    </citation>
    <scope>NUCLEOTIDE SEQUENCE [LARGE SCALE GENOMIC DNA]</scope>
    <source>
        <strain evidence="1 2">ZMCS4</strain>
    </source>
</reference>
<sequence>MIESYHQEYSWDKSYIEGLESVLGENYQLTYFEMDTKRIPSSRHRSRGELAWQRYLDVNPDLVILGDDNALKYLGSRFAKTPLPVVYLGINNNPRRYHVHQRHNITGVLERPLIKRSISSIKPMFPEGLNRMLILFDDGTTAKTVLQEEFGGESQLSVSGVKLDLRLISRWDDWQQAVSSAKEQGYDAIAFGLYHTLRDSKNKYVEASEVIEWSSQHTPVPPFGFWDFAVGKNKTIGGLVLFGFEQGRIAGELAHSILTTDVEPHTLGPITAEKGRYLFSRSQLERHHLTLPRKMANKASFVE</sequence>
<reference evidence="2" key="1">
    <citation type="submission" date="2023-07" db="EMBL/GenBank/DDBJ databases">
        <title>Draft genome sequence of Agarivorans aestuarii strain ZMCS4, a CAZymes producing bacteria isolated from the marine brown algae Clodostephus spongiosus.</title>
        <authorList>
            <person name="Lorente B."/>
            <person name="Cabral C."/>
            <person name="Frias J."/>
            <person name="Faria J."/>
            <person name="Toubarro D."/>
        </authorList>
    </citation>
    <scope>NUCLEOTIDE SEQUENCE [LARGE SCALE GENOMIC DNA]</scope>
    <source>
        <strain evidence="2">ZMCS4</strain>
    </source>
</reference>
<organism evidence="1 2">
    <name type="scientific">Agarivorans aestuarii</name>
    <dbReference type="NCBI Taxonomy" id="1563703"/>
    <lineage>
        <taxon>Bacteria</taxon>
        <taxon>Pseudomonadati</taxon>
        <taxon>Pseudomonadota</taxon>
        <taxon>Gammaproteobacteria</taxon>
        <taxon>Alteromonadales</taxon>
        <taxon>Alteromonadaceae</taxon>
        <taxon>Agarivorans</taxon>
    </lineage>
</organism>
<dbReference type="PANTHER" id="PTHR35271:SF1">
    <property type="entry name" value="ABC TRANSPORTER, SUBSTRATE-BINDING LIPOPROTEIN"/>
    <property type="match status" value="1"/>
</dbReference>
<keyword evidence="2" id="KW-1185">Reference proteome</keyword>
<protein>
    <submittedName>
        <fullName evidence="1">Sugar ABC transporter</fullName>
    </submittedName>
</protein>
<dbReference type="Gene3D" id="3.40.50.2300">
    <property type="match status" value="2"/>
</dbReference>
<gene>
    <name evidence="1" type="ORF">SNR37_001417</name>
</gene>